<evidence type="ECO:0000256" key="7">
    <source>
        <dbReference type="ARBA" id="ARBA00079653"/>
    </source>
</evidence>
<feature type="domain" description="Acyl-CoA thioesterase-like N-terminal HotDog" evidence="9">
    <location>
        <begin position="27"/>
        <end position="106"/>
    </location>
</feature>
<sequence>MLDGLLRLLDVRPLGDGRFQGRSPAGGPQRVFGGQVAAQALTAAGRTVPADRHVHSLHAYFVRPGRPDEPIEYAVDDVRDGRSFSIRRVVASQSAGSIFVMSASFQHQEPGLDHAVAAPAVPDPLTLPSLAERSKGVGYASAAFGRIPRPFDIRYVNDPPWQAHGRGPQPGAGSRAWFRADGRLPDDPLVHVCLLAYLSDLTLLDSILLEHGLAHGYDNLQSASLDHAMWFHRPVRLDDWVLYDTNSPSSSGARGLATGHFFGRNGALLATVVQEGLVRVRTAGDPRHGRE</sequence>
<dbReference type="PANTHER" id="PTHR11066:SF34">
    <property type="entry name" value="ACYL-COENZYME A THIOESTERASE 8"/>
    <property type="match status" value="1"/>
</dbReference>
<dbReference type="GO" id="GO:0009062">
    <property type="term" value="P:fatty acid catabolic process"/>
    <property type="evidence" value="ECO:0007669"/>
    <property type="project" value="TreeGrafter"/>
</dbReference>
<evidence type="ECO:0000256" key="6">
    <source>
        <dbReference type="ARBA" id="ARBA00071120"/>
    </source>
</evidence>
<organism evidence="10 11">
    <name type="scientific">Nakamurella leprariae</name>
    <dbReference type="NCBI Taxonomy" id="2803911"/>
    <lineage>
        <taxon>Bacteria</taxon>
        <taxon>Bacillati</taxon>
        <taxon>Actinomycetota</taxon>
        <taxon>Actinomycetes</taxon>
        <taxon>Nakamurellales</taxon>
        <taxon>Nakamurellaceae</taxon>
        <taxon>Nakamurella</taxon>
    </lineage>
</organism>
<proteinExistence type="inferred from homology"/>
<dbReference type="Proteomes" id="UP000663792">
    <property type="component" value="Unassembled WGS sequence"/>
</dbReference>
<dbReference type="InterPro" id="IPR042171">
    <property type="entry name" value="Acyl-CoA_hotdog"/>
</dbReference>
<dbReference type="InterPro" id="IPR025652">
    <property type="entry name" value="TesB_C"/>
</dbReference>
<dbReference type="Pfam" id="PF02551">
    <property type="entry name" value="Acyl_CoA_thio"/>
    <property type="match status" value="1"/>
</dbReference>
<dbReference type="Gene3D" id="2.40.160.210">
    <property type="entry name" value="Acyl-CoA thioesterase, double hotdog domain"/>
    <property type="match status" value="1"/>
</dbReference>
<evidence type="ECO:0000256" key="3">
    <source>
        <dbReference type="ARBA" id="ARBA00022801"/>
    </source>
</evidence>
<evidence type="ECO:0000256" key="1">
    <source>
        <dbReference type="ARBA" id="ARBA00006538"/>
    </source>
</evidence>
<evidence type="ECO:0000256" key="4">
    <source>
        <dbReference type="ARBA" id="ARBA00023098"/>
    </source>
</evidence>
<reference evidence="10" key="1">
    <citation type="submission" date="2021-01" db="EMBL/GenBank/DDBJ databases">
        <title>YIM 132084 draft genome.</title>
        <authorList>
            <person name="An D."/>
        </authorList>
    </citation>
    <scope>NUCLEOTIDE SEQUENCE</scope>
    <source>
        <strain evidence="10">YIM 132084</strain>
    </source>
</reference>
<dbReference type="Pfam" id="PF13622">
    <property type="entry name" value="4HBT_3"/>
    <property type="match status" value="1"/>
</dbReference>
<comment type="subunit">
    <text evidence="2">Homotetramer.</text>
</comment>
<gene>
    <name evidence="10" type="ORF">JL106_05955</name>
</gene>
<dbReference type="InterPro" id="IPR049449">
    <property type="entry name" value="TesB_ACOT8-like_N"/>
</dbReference>
<comment type="caution">
    <text evidence="10">The sequence shown here is derived from an EMBL/GenBank/DDBJ whole genome shotgun (WGS) entry which is preliminary data.</text>
</comment>
<protein>
    <recommendedName>
        <fullName evidence="6">Acyl-CoA thioesterase 2</fullName>
    </recommendedName>
    <alternativeName>
        <fullName evidence="7">Thioesterase II</fullName>
    </alternativeName>
</protein>
<dbReference type="GO" id="GO:0047617">
    <property type="term" value="F:fatty acyl-CoA hydrolase activity"/>
    <property type="evidence" value="ECO:0007669"/>
    <property type="project" value="UniProtKB-EC"/>
</dbReference>
<evidence type="ECO:0000313" key="11">
    <source>
        <dbReference type="Proteomes" id="UP000663792"/>
    </source>
</evidence>
<dbReference type="SUPFAM" id="SSF54637">
    <property type="entry name" value="Thioesterase/thiol ester dehydrase-isomerase"/>
    <property type="match status" value="2"/>
</dbReference>
<dbReference type="FunFam" id="2.40.160.210:FF:000001">
    <property type="entry name" value="Acyl-CoA thioesterase II"/>
    <property type="match status" value="1"/>
</dbReference>
<dbReference type="CDD" id="cd03445">
    <property type="entry name" value="Thioesterase_II_repeat2"/>
    <property type="match status" value="1"/>
</dbReference>
<keyword evidence="4" id="KW-0443">Lipid metabolism</keyword>
<comment type="catalytic activity">
    <reaction evidence="5">
        <text>a fatty acyl-CoA + H2O = a fatty acid + CoA + H(+)</text>
        <dbReference type="Rhea" id="RHEA:16781"/>
        <dbReference type="ChEBI" id="CHEBI:15377"/>
        <dbReference type="ChEBI" id="CHEBI:15378"/>
        <dbReference type="ChEBI" id="CHEBI:28868"/>
        <dbReference type="ChEBI" id="CHEBI:57287"/>
        <dbReference type="ChEBI" id="CHEBI:77636"/>
        <dbReference type="EC" id="3.1.2.20"/>
    </reaction>
    <physiologicalReaction direction="left-to-right" evidence="5">
        <dbReference type="Rhea" id="RHEA:16782"/>
    </physiologicalReaction>
</comment>
<evidence type="ECO:0000259" key="9">
    <source>
        <dbReference type="Pfam" id="PF13622"/>
    </source>
</evidence>
<keyword evidence="3" id="KW-0378">Hydrolase</keyword>
<evidence type="ECO:0000256" key="2">
    <source>
        <dbReference type="ARBA" id="ARBA00011881"/>
    </source>
</evidence>
<dbReference type="PANTHER" id="PTHR11066">
    <property type="entry name" value="ACYL-COA THIOESTERASE"/>
    <property type="match status" value="1"/>
</dbReference>
<evidence type="ECO:0000256" key="5">
    <source>
        <dbReference type="ARBA" id="ARBA00050943"/>
    </source>
</evidence>
<name>A0A939C170_9ACTN</name>
<dbReference type="GO" id="GO:0006637">
    <property type="term" value="P:acyl-CoA metabolic process"/>
    <property type="evidence" value="ECO:0007669"/>
    <property type="project" value="InterPro"/>
</dbReference>
<dbReference type="EMBL" id="JAERWK010000008">
    <property type="protein sequence ID" value="MBM9466824.1"/>
    <property type="molecule type" value="Genomic_DNA"/>
</dbReference>
<keyword evidence="11" id="KW-1185">Reference proteome</keyword>
<evidence type="ECO:0000313" key="10">
    <source>
        <dbReference type="EMBL" id="MBM9466824.1"/>
    </source>
</evidence>
<dbReference type="InterPro" id="IPR029069">
    <property type="entry name" value="HotDog_dom_sf"/>
</dbReference>
<accession>A0A939C170</accession>
<dbReference type="InterPro" id="IPR003703">
    <property type="entry name" value="Acyl_CoA_thio"/>
</dbReference>
<comment type="similarity">
    <text evidence="1">Belongs to the C/M/P thioester hydrolase family.</text>
</comment>
<dbReference type="AlphaFoldDB" id="A0A939C170"/>
<evidence type="ECO:0000259" key="8">
    <source>
        <dbReference type="Pfam" id="PF02551"/>
    </source>
</evidence>
<dbReference type="CDD" id="cd03444">
    <property type="entry name" value="Thioesterase_II_repeat1"/>
    <property type="match status" value="1"/>
</dbReference>
<feature type="domain" description="Acyl-CoA thioesterase 2 C-terminal" evidence="8">
    <location>
        <begin position="173"/>
        <end position="277"/>
    </location>
</feature>